<accession>A0A1C4EZI8</accession>
<dbReference type="EMBL" id="FMBE01000013">
    <property type="protein sequence ID" value="SCC48896.1"/>
    <property type="molecule type" value="Genomic_DNA"/>
</dbReference>
<dbReference type="AlphaFoldDB" id="A0A1C4EZI8"/>
<evidence type="ECO:0000313" key="2">
    <source>
        <dbReference type="Proteomes" id="UP000196052"/>
    </source>
</evidence>
<gene>
    <name evidence="1" type="ORF">BC05F1_04098</name>
</gene>
<evidence type="ECO:0008006" key="3">
    <source>
        <dbReference type="Google" id="ProtNLM"/>
    </source>
</evidence>
<sequence length="145" mass="16358">MKKYLILITSISLFLGLTGCDDAHDQANNTIKNTDQNNIKTNIANNQSSNDVEQLKSFINNILSQLDEEIEIWKETNDGELNQDNIKGINEDLSFVLKYVKELEKKGGTTDQLKQFKLAVKTHINEFETGTIQDVSALIQEANNL</sequence>
<name>A0A1C4EZI8_9BACI</name>
<dbReference type="RefSeq" id="WP_088122959.1">
    <property type="nucleotide sequence ID" value="NZ_FMBE01000013.1"/>
</dbReference>
<evidence type="ECO:0000313" key="1">
    <source>
        <dbReference type="EMBL" id="SCC48896.1"/>
    </source>
</evidence>
<dbReference type="PROSITE" id="PS51257">
    <property type="entry name" value="PROKAR_LIPOPROTEIN"/>
    <property type="match status" value="1"/>
</dbReference>
<dbReference type="Proteomes" id="UP000196052">
    <property type="component" value="Unassembled WGS sequence"/>
</dbReference>
<organism evidence="1 2">
    <name type="scientific">Bacillus wiedmannii</name>
    <dbReference type="NCBI Taxonomy" id="1890302"/>
    <lineage>
        <taxon>Bacteria</taxon>
        <taxon>Bacillati</taxon>
        <taxon>Bacillota</taxon>
        <taxon>Bacilli</taxon>
        <taxon>Bacillales</taxon>
        <taxon>Bacillaceae</taxon>
        <taxon>Bacillus</taxon>
        <taxon>Bacillus cereus group</taxon>
    </lineage>
</organism>
<proteinExistence type="predicted"/>
<protein>
    <recommendedName>
        <fullName evidence="3">Lipoprotein</fullName>
    </recommendedName>
</protein>
<reference evidence="2" key="1">
    <citation type="submission" date="2016-08" db="EMBL/GenBank/DDBJ databases">
        <authorList>
            <person name="Loux V."/>
            <person name="Rue O."/>
        </authorList>
    </citation>
    <scope>NUCLEOTIDE SEQUENCE [LARGE SCALE GENOMIC DNA]</scope>
    <source>
        <strain evidence="2">INRA Bc05-F1</strain>
    </source>
</reference>